<dbReference type="Proteomes" id="UP001168540">
    <property type="component" value="Unassembled WGS sequence"/>
</dbReference>
<feature type="domain" description="Histidine kinase" evidence="14">
    <location>
        <begin position="662"/>
        <end position="875"/>
    </location>
</feature>
<dbReference type="Gene3D" id="1.10.287.130">
    <property type="match status" value="1"/>
</dbReference>
<dbReference type="SMART" id="SM00387">
    <property type="entry name" value="HATPase_c"/>
    <property type="match status" value="1"/>
</dbReference>
<dbReference type="EC" id="2.7.13.3" evidence="3"/>
<dbReference type="InterPro" id="IPR036097">
    <property type="entry name" value="HisK_dim/P_sf"/>
</dbReference>
<dbReference type="PANTHER" id="PTHR45569:SF1">
    <property type="entry name" value="SENSOR PROTEIN KDPD"/>
    <property type="match status" value="1"/>
</dbReference>
<evidence type="ECO:0000256" key="6">
    <source>
        <dbReference type="ARBA" id="ARBA00022692"/>
    </source>
</evidence>
<dbReference type="CDD" id="cd00082">
    <property type="entry name" value="HisKA"/>
    <property type="match status" value="1"/>
</dbReference>
<evidence type="ECO:0000256" key="7">
    <source>
        <dbReference type="ARBA" id="ARBA00022741"/>
    </source>
</evidence>
<feature type="transmembrane region" description="Helical" evidence="13">
    <location>
        <begin position="417"/>
        <end position="434"/>
    </location>
</feature>
<comment type="subcellular location">
    <subcellularLocation>
        <location evidence="2">Membrane</location>
        <topology evidence="2">Multi-pass membrane protein</topology>
    </subcellularLocation>
</comment>
<proteinExistence type="predicted"/>
<keyword evidence="4" id="KW-0597">Phosphoprotein</keyword>
<feature type="transmembrane region" description="Helical" evidence="13">
    <location>
        <begin position="466"/>
        <end position="487"/>
    </location>
</feature>
<reference evidence="15" key="1">
    <citation type="submission" date="2023-06" db="EMBL/GenBank/DDBJ databases">
        <authorList>
            <person name="Zhang S."/>
        </authorList>
    </citation>
    <scope>NUCLEOTIDE SEQUENCE</scope>
    <source>
        <strain evidence="15">SG2303</strain>
    </source>
</reference>
<organism evidence="15 16">
    <name type="scientific">Crenobacter oryzisoli</name>
    <dbReference type="NCBI Taxonomy" id="3056844"/>
    <lineage>
        <taxon>Bacteria</taxon>
        <taxon>Pseudomonadati</taxon>
        <taxon>Pseudomonadota</taxon>
        <taxon>Betaproteobacteria</taxon>
        <taxon>Neisseriales</taxon>
        <taxon>Neisseriaceae</taxon>
        <taxon>Crenobacter</taxon>
    </lineage>
</organism>
<dbReference type="SUPFAM" id="SSF55781">
    <property type="entry name" value="GAF domain-like"/>
    <property type="match status" value="1"/>
</dbReference>
<gene>
    <name evidence="15" type="ORF">QU481_19775</name>
</gene>
<dbReference type="Pfam" id="PF13492">
    <property type="entry name" value="GAF_3"/>
    <property type="match status" value="1"/>
</dbReference>
<comment type="caution">
    <text evidence="15">The sequence shown here is derived from an EMBL/GenBank/DDBJ whole genome shotgun (WGS) entry which is preliminary data.</text>
</comment>
<keyword evidence="6 13" id="KW-0812">Transmembrane</keyword>
<keyword evidence="11" id="KW-0902">Two-component regulatory system</keyword>
<evidence type="ECO:0000313" key="16">
    <source>
        <dbReference type="Proteomes" id="UP001168540"/>
    </source>
</evidence>
<dbReference type="InterPro" id="IPR025201">
    <property type="entry name" value="KdpD_TM"/>
</dbReference>
<dbReference type="Gene3D" id="3.40.50.300">
    <property type="entry name" value="P-loop containing nucleotide triphosphate hydrolases"/>
    <property type="match status" value="1"/>
</dbReference>
<dbReference type="PANTHER" id="PTHR45569">
    <property type="entry name" value="SENSOR PROTEIN KDPD"/>
    <property type="match status" value="1"/>
</dbReference>
<evidence type="ECO:0000256" key="8">
    <source>
        <dbReference type="ARBA" id="ARBA00022777"/>
    </source>
</evidence>
<comment type="catalytic activity">
    <reaction evidence="1">
        <text>ATP + protein L-histidine = ADP + protein N-phospho-L-histidine.</text>
        <dbReference type="EC" id="2.7.13.3"/>
    </reaction>
</comment>
<dbReference type="InterPro" id="IPR003018">
    <property type="entry name" value="GAF"/>
</dbReference>
<dbReference type="Gene3D" id="1.20.120.620">
    <property type="entry name" value="Backbone structure of the membrane domain of e. Coli histidine kinase receptor kdpd"/>
    <property type="match status" value="1"/>
</dbReference>
<evidence type="ECO:0000256" key="13">
    <source>
        <dbReference type="SAM" id="Phobius"/>
    </source>
</evidence>
<dbReference type="InterPro" id="IPR003852">
    <property type="entry name" value="Sig_transdc_His_kinase_KdpD_N"/>
</dbReference>
<evidence type="ECO:0000256" key="5">
    <source>
        <dbReference type="ARBA" id="ARBA00022679"/>
    </source>
</evidence>
<evidence type="ECO:0000256" key="12">
    <source>
        <dbReference type="ARBA" id="ARBA00023136"/>
    </source>
</evidence>
<keyword evidence="5" id="KW-0808">Transferase</keyword>
<dbReference type="SMART" id="SM00388">
    <property type="entry name" value="HisKA"/>
    <property type="match status" value="1"/>
</dbReference>
<dbReference type="Gene3D" id="3.30.565.10">
    <property type="entry name" value="Histidine kinase-like ATPase, C-terminal domain"/>
    <property type="match status" value="1"/>
</dbReference>
<dbReference type="InterPro" id="IPR003594">
    <property type="entry name" value="HATPase_dom"/>
</dbReference>
<dbReference type="InterPro" id="IPR005467">
    <property type="entry name" value="His_kinase_dom"/>
</dbReference>
<dbReference type="Pfam" id="PF13493">
    <property type="entry name" value="DUF4118"/>
    <property type="match status" value="1"/>
</dbReference>
<sequence length="888" mass="97009">MPSDNHRPDPDALLAASPPKRGRLKLFFGAAPGVGKTYAMLAEAREQHAAGLAVLVGWVDTHGRAETETLLSGLDCLPRRQLEYRGKLLAEFDIDATLARHPALVLVDELAHTNVSGSRHPKRWQDIEELLAAGINVYSTLNVQHLESLNEVVSRVTGVRVGETVPDRVFDMADEVRLVDLPPDDLLARLKAGKVYLPEVAGRAAENFFRKGNLIALRELALRRTADRVDDQMRAHRQQQALTPVWPTRFGFLLLVDAHGGDSAVRSTGRLADTLGAQWHAVWIDRGNAPLHEREKVLAALALAEQQGASTLVIGEHNRAAALAAYARRYNLSIVVLPRMGRHWWQWGGEDLLGELGQRAPELDCLVLAETPGSPRGEHRRKREAIDLRPRRYLLAAAACVGVTLVVSPLARVLEPTNLIMFYLLAVLGVALRLGRGPAALAAVLSVASFDFFFVSPRFSFAVSDVQYVVTFFVMLVVGLVAGQLVARQRHEASRAREREARTRYLYEMARELSTALLTEQVTDTAARFLKASLNAHIALWLPDEQEKQLVPHSDQASGDHGDAAIAKWCYDHQQIAGFGSNTLPLAPALYLPLKAPMRTRGALAVMLAETTPLRDPDNRRLCEAVAALIAQTLERLHYIEVAQHTLLSMESERLRHSLLAALSHDLRTPLTALSGTAELLARKLGHQSDEAGLAWSIVDQSQRTTRLVTNLLEMARLQAGGVVLKEDWVSAEELVGSALTALETLLADRKISLAIPTDYPLLFGDAVLLERVLVNLLENATKYSPAGSEIGIEACVNNSALELTVWDHGPGLPPGDPDRLFAPFSRGERESAIAGVGLGLAICRTIAEVHHGKLTAANGLNGGARFTLSLPLKPQPELDPLAEEPLS</sequence>
<evidence type="ECO:0000256" key="2">
    <source>
        <dbReference type="ARBA" id="ARBA00004141"/>
    </source>
</evidence>
<feature type="transmembrane region" description="Helical" evidence="13">
    <location>
        <begin position="393"/>
        <end position="411"/>
    </location>
</feature>
<dbReference type="InterPro" id="IPR036890">
    <property type="entry name" value="HATPase_C_sf"/>
</dbReference>
<evidence type="ECO:0000256" key="9">
    <source>
        <dbReference type="ARBA" id="ARBA00022840"/>
    </source>
</evidence>
<dbReference type="InterPro" id="IPR029016">
    <property type="entry name" value="GAF-like_dom_sf"/>
</dbReference>
<dbReference type="InterPro" id="IPR027417">
    <property type="entry name" value="P-loop_NTPase"/>
</dbReference>
<keyword evidence="9" id="KW-0067">ATP-binding</keyword>
<dbReference type="EMBL" id="JAUEDK010000052">
    <property type="protein sequence ID" value="MDN0077088.1"/>
    <property type="molecule type" value="Genomic_DNA"/>
</dbReference>
<keyword evidence="7" id="KW-0547">Nucleotide-binding</keyword>
<evidence type="ECO:0000256" key="1">
    <source>
        <dbReference type="ARBA" id="ARBA00000085"/>
    </source>
</evidence>
<dbReference type="InterPro" id="IPR052023">
    <property type="entry name" value="Histidine_kinase_KdpD"/>
</dbReference>
<keyword evidence="8" id="KW-0418">Kinase</keyword>
<dbReference type="Pfam" id="PF00512">
    <property type="entry name" value="HisKA"/>
    <property type="match status" value="1"/>
</dbReference>
<dbReference type="Pfam" id="PF02518">
    <property type="entry name" value="HATPase_c"/>
    <property type="match status" value="1"/>
</dbReference>
<keyword evidence="10 13" id="KW-1133">Transmembrane helix</keyword>
<name>A0ABT7XTG1_9NEIS</name>
<dbReference type="RefSeq" id="WP_289831719.1">
    <property type="nucleotide sequence ID" value="NZ_JAUEDK010000052.1"/>
</dbReference>
<dbReference type="CDD" id="cd00075">
    <property type="entry name" value="HATPase"/>
    <property type="match status" value="1"/>
</dbReference>
<dbReference type="SUPFAM" id="SSF55874">
    <property type="entry name" value="ATPase domain of HSP90 chaperone/DNA topoisomerase II/histidine kinase"/>
    <property type="match status" value="1"/>
</dbReference>
<dbReference type="InterPro" id="IPR038318">
    <property type="entry name" value="KdpD_sf"/>
</dbReference>
<dbReference type="Pfam" id="PF02702">
    <property type="entry name" value="KdpD"/>
    <property type="match status" value="1"/>
</dbReference>
<evidence type="ECO:0000256" key="3">
    <source>
        <dbReference type="ARBA" id="ARBA00012438"/>
    </source>
</evidence>
<dbReference type="InterPro" id="IPR003661">
    <property type="entry name" value="HisK_dim/P_dom"/>
</dbReference>
<dbReference type="InterPro" id="IPR004358">
    <property type="entry name" value="Sig_transdc_His_kin-like_C"/>
</dbReference>
<evidence type="ECO:0000259" key="14">
    <source>
        <dbReference type="PROSITE" id="PS50109"/>
    </source>
</evidence>
<dbReference type="SUPFAM" id="SSF47384">
    <property type="entry name" value="Homodimeric domain of signal transducing histidine kinase"/>
    <property type="match status" value="1"/>
</dbReference>
<accession>A0ABT7XTG1</accession>
<keyword evidence="16" id="KW-1185">Reference proteome</keyword>
<dbReference type="PROSITE" id="PS50109">
    <property type="entry name" value="HIS_KIN"/>
    <property type="match status" value="1"/>
</dbReference>
<evidence type="ECO:0000256" key="11">
    <source>
        <dbReference type="ARBA" id="ARBA00023012"/>
    </source>
</evidence>
<dbReference type="PRINTS" id="PR00344">
    <property type="entry name" value="BCTRLSENSOR"/>
</dbReference>
<evidence type="ECO:0000256" key="4">
    <source>
        <dbReference type="ARBA" id="ARBA00022553"/>
    </source>
</evidence>
<dbReference type="Gene3D" id="3.30.450.40">
    <property type="match status" value="1"/>
</dbReference>
<keyword evidence="12 13" id="KW-0472">Membrane</keyword>
<evidence type="ECO:0000313" key="15">
    <source>
        <dbReference type="EMBL" id="MDN0077088.1"/>
    </source>
</evidence>
<evidence type="ECO:0000256" key="10">
    <source>
        <dbReference type="ARBA" id="ARBA00022989"/>
    </source>
</evidence>
<protein>
    <recommendedName>
        <fullName evidence="3">histidine kinase</fullName>
        <ecNumber evidence="3">2.7.13.3</ecNumber>
    </recommendedName>
</protein>
<feature type="transmembrane region" description="Helical" evidence="13">
    <location>
        <begin position="441"/>
        <end position="460"/>
    </location>
</feature>